<dbReference type="Gene3D" id="1.10.101.10">
    <property type="entry name" value="PGBD-like superfamily/PGBD"/>
    <property type="match status" value="1"/>
</dbReference>
<dbReference type="EMBL" id="BMOE01000007">
    <property type="protein sequence ID" value="GGJ78496.1"/>
    <property type="molecule type" value="Genomic_DNA"/>
</dbReference>
<gene>
    <name evidence="3" type="ORF">GCM10008939_22940</name>
</gene>
<accession>A0A917PH43</accession>
<keyword evidence="4" id="KW-1185">Reference proteome</keyword>
<comment type="caution">
    <text evidence="3">The sequence shown here is derived from an EMBL/GenBank/DDBJ whole genome shotgun (WGS) entry which is preliminary data.</text>
</comment>
<sequence length="107" mass="12023">MALGMSAASFEPTSPTSIRYTAPDGQRRTATYFRVLTVRTPRLSGADVREVQRRLRQVLPDARGLTIDGYYGPVTAAAVRRYQLRNDLTPDGRVNFDTWEVLFDVGE</sequence>
<name>A0A917PH43_9DEIO</name>
<dbReference type="InterPro" id="IPR036365">
    <property type="entry name" value="PGBD-like_sf"/>
</dbReference>
<feature type="region of interest" description="Disordered" evidence="1">
    <location>
        <begin position="1"/>
        <end position="22"/>
    </location>
</feature>
<evidence type="ECO:0000313" key="4">
    <source>
        <dbReference type="Proteomes" id="UP000635726"/>
    </source>
</evidence>
<dbReference type="InterPro" id="IPR036366">
    <property type="entry name" value="PGBDSf"/>
</dbReference>
<dbReference type="SUPFAM" id="SSF47090">
    <property type="entry name" value="PGBD-like"/>
    <property type="match status" value="1"/>
</dbReference>
<feature type="domain" description="Peptidoglycan binding-like" evidence="2">
    <location>
        <begin position="44"/>
        <end position="102"/>
    </location>
</feature>
<dbReference type="AlphaFoldDB" id="A0A917PH43"/>
<organism evidence="3 4">
    <name type="scientific">Deinococcus aquiradiocola</name>
    <dbReference type="NCBI Taxonomy" id="393059"/>
    <lineage>
        <taxon>Bacteria</taxon>
        <taxon>Thermotogati</taxon>
        <taxon>Deinococcota</taxon>
        <taxon>Deinococci</taxon>
        <taxon>Deinococcales</taxon>
        <taxon>Deinococcaceae</taxon>
        <taxon>Deinococcus</taxon>
    </lineage>
</organism>
<reference evidence="3" key="1">
    <citation type="journal article" date="2014" name="Int. J. Syst. Evol. Microbiol.">
        <title>Complete genome sequence of Corynebacterium casei LMG S-19264T (=DSM 44701T), isolated from a smear-ripened cheese.</title>
        <authorList>
            <consortium name="US DOE Joint Genome Institute (JGI-PGF)"/>
            <person name="Walter F."/>
            <person name="Albersmeier A."/>
            <person name="Kalinowski J."/>
            <person name="Ruckert C."/>
        </authorList>
    </citation>
    <scope>NUCLEOTIDE SEQUENCE</scope>
    <source>
        <strain evidence="3">JCM 14371</strain>
    </source>
</reference>
<reference evidence="3" key="2">
    <citation type="submission" date="2020-09" db="EMBL/GenBank/DDBJ databases">
        <authorList>
            <person name="Sun Q."/>
            <person name="Ohkuma M."/>
        </authorList>
    </citation>
    <scope>NUCLEOTIDE SEQUENCE</scope>
    <source>
        <strain evidence="3">JCM 14371</strain>
    </source>
</reference>
<dbReference type="Proteomes" id="UP000635726">
    <property type="component" value="Unassembled WGS sequence"/>
</dbReference>
<evidence type="ECO:0000313" key="3">
    <source>
        <dbReference type="EMBL" id="GGJ78496.1"/>
    </source>
</evidence>
<evidence type="ECO:0000256" key="1">
    <source>
        <dbReference type="SAM" id="MobiDB-lite"/>
    </source>
</evidence>
<dbReference type="InterPro" id="IPR002477">
    <property type="entry name" value="Peptidoglycan-bd-like"/>
</dbReference>
<protein>
    <recommendedName>
        <fullName evidence="2">Peptidoglycan binding-like domain-containing protein</fullName>
    </recommendedName>
</protein>
<dbReference type="Pfam" id="PF01471">
    <property type="entry name" value="PG_binding_1"/>
    <property type="match status" value="1"/>
</dbReference>
<evidence type="ECO:0000259" key="2">
    <source>
        <dbReference type="Pfam" id="PF01471"/>
    </source>
</evidence>
<proteinExistence type="predicted"/>